<name>A0A0A9CQH7_ARUDO</name>
<proteinExistence type="predicted"/>
<feature type="transmembrane region" description="Helical" evidence="1">
    <location>
        <begin position="49"/>
        <end position="69"/>
    </location>
</feature>
<evidence type="ECO:0000256" key="1">
    <source>
        <dbReference type="SAM" id="Phobius"/>
    </source>
</evidence>
<dbReference type="AlphaFoldDB" id="A0A0A9CQH7"/>
<organism evidence="2">
    <name type="scientific">Arundo donax</name>
    <name type="common">Giant reed</name>
    <name type="synonym">Donax arundinaceus</name>
    <dbReference type="NCBI Taxonomy" id="35708"/>
    <lineage>
        <taxon>Eukaryota</taxon>
        <taxon>Viridiplantae</taxon>
        <taxon>Streptophyta</taxon>
        <taxon>Embryophyta</taxon>
        <taxon>Tracheophyta</taxon>
        <taxon>Spermatophyta</taxon>
        <taxon>Magnoliopsida</taxon>
        <taxon>Liliopsida</taxon>
        <taxon>Poales</taxon>
        <taxon>Poaceae</taxon>
        <taxon>PACMAD clade</taxon>
        <taxon>Arundinoideae</taxon>
        <taxon>Arundineae</taxon>
        <taxon>Arundo</taxon>
    </lineage>
</organism>
<dbReference type="EMBL" id="GBRH01220034">
    <property type="protein sequence ID" value="JAD77861.1"/>
    <property type="molecule type" value="Transcribed_RNA"/>
</dbReference>
<sequence>MLMDCTQLAKRNHLLLSMFFLERYCYLCCHTYKILQRYNVTAVRCSLAFLTYSPIYLFLVTHAYFVSFAGEHSLRGRTACHCLHRDFQAIQCVALDE</sequence>
<protein>
    <submittedName>
        <fullName evidence="2">Uncharacterized protein</fullName>
    </submittedName>
</protein>
<reference evidence="2" key="2">
    <citation type="journal article" date="2015" name="Data Brief">
        <title>Shoot transcriptome of the giant reed, Arundo donax.</title>
        <authorList>
            <person name="Barrero R.A."/>
            <person name="Guerrero F.D."/>
            <person name="Moolhuijzen P."/>
            <person name="Goolsby J.A."/>
            <person name="Tidwell J."/>
            <person name="Bellgard S.E."/>
            <person name="Bellgard M.I."/>
        </authorList>
    </citation>
    <scope>NUCLEOTIDE SEQUENCE</scope>
    <source>
        <tissue evidence="2">Shoot tissue taken approximately 20 cm above the soil surface</tissue>
    </source>
</reference>
<keyword evidence="1" id="KW-0472">Membrane</keyword>
<keyword evidence="1" id="KW-0812">Transmembrane</keyword>
<reference evidence="2" key="1">
    <citation type="submission" date="2014-09" db="EMBL/GenBank/DDBJ databases">
        <authorList>
            <person name="Magalhaes I.L.F."/>
            <person name="Oliveira U."/>
            <person name="Santos F.R."/>
            <person name="Vidigal T.H.D.A."/>
            <person name="Brescovit A.D."/>
            <person name="Santos A.J."/>
        </authorList>
    </citation>
    <scope>NUCLEOTIDE SEQUENCE</scope>
    <source>
        <tissue evidence="2">Shoot tissue taken approximately 20 cm above the soil surface</tissue>
    </source>
</reference>
<evidence type="ECO:0000313" key="2">
    <source>
        <dbReference type="EMBL" id="JAD77861.1"/>
    </source>
</evidence>
<keyword evidence="1" id="KW-1133">Transmembrane helix</keyword>
<accession>A0A0A9CQH7</accession>